<dbReference type="GO" id="GO:0008170">
    <property type="term" value="F:N-methyltransferase activity"/>
    <property type="evidence" value="ECO:0007669"/>
    <property type="project" value="UniProtKB-ARBA"/>
</dbReference>
<proteinExistence type="predicted"/>
<reference evidence="2 3" key="1">
    <citation type="submission" date="2020-08" db="EMBL/GenBank/DDBJ databases">
        <title>Genome sequence of Nocardioides mesophilus KACC 16243T.</title>
        <authorList>
            <person name="Hyun D.-W."/>
            <person name="Bae J.-W."/>
        </authorList>
    </citation>
    <scope>NUCLEOTIDE SEQUENCE [LARGE SCALE GENOMIC DNA]</scope>
    <source>
        <strain evidence="2 3">KACC 16243</strain>
    </source>
</reference>
<accession>A0A7G9R8I2</accession>
<dbReference type="Proteomes" id="UP000515947">
    <property type="component" value="Chromosome"/>
</dbReference>
<dbReference type="GO" id="GO:0032259">
    <property type="term" value="P:methylation"/>
    <property type="evidence" value="ECO:0007669"/>
    <property type="project" value="UniProtKB-KW"/>
</dbReference>
<evidence type="ECO:0000313" key="3">
    <source>
        <dbReference type="Proteomes" id="UP000515947"/>
    </source>
</evidence>
<feature type="domain" description="Methyltransferase small" evidence="1">
    <location>
        <begin position="52"/>
        <end position="133"/>
    </location>
</feature>
<dbReference type="InterPro" id="IPR029063">
    <property type="entry name" value="SAM-dependent_MTases_sf"/>
</dbReference>
<protein>
    <submittedName>
        <fullName evidence="2">Methyltransferase</fullName>
    </submittedName>
</protein>
<dbReference type="SUPFAM" id="SSF53335">
    <property type="entry name" value="S-adenosyl-L-methionine-dependent methyltransferases"/>
    <property type="match status" value="1"/>
</dbReference>
<gene>
    <name evidence="2" type="ORF">H9L09_15435</name>
</gene>
<dbReference type="Gene3D" id="3.40.50.150">
    <property type="entry name" value="Vaccinia Virus protein VP39"/>
    <property type="match status" value="1"/>
</dbReference>
<dbReference type="KEGG" id="nmes:H9L09_15435"/>
<evidence type="ECO:0000259" key="1">
    <source>
        <dbReference type="Pfam" id="PF05175"/>
    </source>
</evidence>
<dbReference type="GO" id="GO:0008757">
    <property type="term" value="F:S-adenosylmethionine-dependent methyltransferase activity"/>
    <property type="evidence" value="ECO:0007669"/>
    <property type="project" value="UniProtKB-ARBA"/>
</dbReference>
<organism evidence="2 3">
    <name type="scientific">Nocardioides mesophilus</name>
    <dbReference type="NCBI Taxonomy" id="433659"/>
    <lineage>
        <taxon>Bacteria</taxon>
        <taxon>Bacillati</taxon>
        <taxon>Actinomycetota</taxon>
        <taxon>Actinomycetes</taxon>
        <taxon>Propionibacteriales</taxon>
        <taxon>Nocardioidaceae</taxon>
        <taxon>Nocardioides</taxon>
    </lineage>
</organism>
<dbReference type="InterPro" id="IPR050320">
    <property type="entry name" value="N5-glutamine_MTase"/>
</dbReference>
<dbReference type="GO" id="GO:0003676">
    <property type="term" value="F:nucleic acid binding"/>
    <property type="evidence" value="ECO:0007669"/>
    <property type="project" value="InterPro"/>
</dbReference>
<evidence type="ECO:0000313" key="2">
    <source>
        <dbReference type="EMBL" id="QNN51907.1"/>
    </source>
</evidence>
<sequence length="214" mass="22760">MTPPPRESTTPLLEQRIGALSIQYDERVLRPRPWTAAQSEWAAVLGEEVPPGPLLELCSGAGHIGLLAARLTGRDAVLVDASAAACELATLNAARNGLEERVQIRQGDLASALGVDETFPLVLADPPYLRSADTSRYPEDPRSAVDGGRDGLEIARSCLRVAGAHLDVRGAVVLQLRDQEQAEELGDDAGPAGLRVVEIRTVAEHGALVRLAKI</sequence>
<name>A0A7G9R8I2_9ACTN</name>
<dbReference type="PROSITE" id="PS00092">
    <property type="entry name" value="N6_MTASE"/>
    <property type="match status" value="1"/>
</dbReference>
<dbReference type="CDD" id="cd02440">
    <property type="entry name" value="AdoMet_MTases"/>
    <property type="match status" value="1"/>
</dbReference>
<keyword evidence="2" id="KW-0808">Transferase</keyword>
<dbReference type="InterPro" id="IPR007848">
    <property type="entry name" value="Small_mtfrase_dom"/>
</dbReference>
<dbReference type="EMBL" id="CP060713">
    <property type="protein sequence ID" value="QNN51907.1"/>
    <property type="molecule type" value="Genomic_DNA"/>
</dbReference>
<dbReference type="PANTHER" id="PTHR18895:SF74">
    <property type="entry name" value="MTRF1L RELEASE FACTOR GLUTAMINE METHYLTRANSFERASE"/>
    <property type="match status" value="1"/>
</dbReference>
<dbReference type="AlphaFoldDB" id="A0A7G9R8I2"/>
<keyword evidence="3" id="KW-1185">Reference proteome</keyword>
<keyword evidence="2" id="KW-0489">Methyltransferase</keyword>
<dbReference type="InterPro" id="IPR002052">
    <property type="entry name" value="DNA_methylase_N6_adenine_CS"/>
</dbReference>
<dbReference type="RefSeq" id="WP_187577750.1">
    <property type="nucleotide sequence ID" value="NZ_CP060713.1"/>
</dbReference>
<dbReference type="PANTHER" id="PTHR18895">
    <property type="entry name" value="HEMK METHYLTRANSFERASE"/>
    <property type="match status" value="1"/>
</dbReference>
<dbReference type="Pfam" id="PF05175">
    <property type="entry name" value="MTS"/>
    <property type="match status" value="1"/>
</dbReference>